<dbReference type="HAMAP" id="MF_00376">
    <property type="entry name" value="Dephospho_CoA_kinase"/>
    <property type="match status" value="1"/>
</dbReference>
<dbReference type="GO" id="GO:0015937">
    <property type="term" value="P:coenzyme A biosynthetic process"/>
    <property type="evidence" value="ECO:0007669"/>
    <property type="project" value="UniProtKB-UniRule"/>
</dbReference>
<keyword evidence="3" id="KW-0963">Cytoplasm</keyword>
<comment type="function">
    <text evidence="3">Catalyzes the phosphorylation of the 3'-hydroxyl group of dephosphocoenzyme A to form coenzyme A.</text>
</comment>
<dbReference type="PANTHER" id="PTHR10695">
    <property type="entry name" value="DEPHOSPHO-COA KINASE-RELATED"/>
    <property type="match status" value="1"/>
</dbReference>
<keyword evidence="3" id="KW-0173">Coenzyme A biosynthesis</keyword>
<keyword evidence="3 5" id="KW-0808">Transferase</keyword>
<dbReference type="CDD" id="cd02022">
    <property type="entry name" value="DPCK"/>
    <property type="match status" value="1"/>
</dbReference>
<proteinExistence type="inferred from homology"/>
<organism evidence="5 6">
    <name type="scientific">Candidatus Aphodomorpha intestinavium</name>
    <dbReference type="NCBI Taxonomy" id="2840672"/>
    <lineage>
        <taxon>Bacteria</taxon>
        <taxon>Bacillati</taxon>
        <taxon>Bacillota</taxon>
        <taxon>Clostridia</taxon>
        <taxon>Eubacteriales</taxon>
        <taxon>Candidatus Aphodomorpha</taxon>
    </lineage>
</organism>
<dbReference type="EC" id="2.7.1.24" evidence="3 4"/>
<reference evidence="5" key="2">
    <citation type="journal article" date="2021" name="PeerJ">
        <title>Extensive microbial diversity within the chicken gut microbiome revealed by metagenomics and culture.</title>
        <authorList>
            <person name="Gilroy R."/>
            <person name="Ravi A."/>
            <person name="Getino M."/>
            <person name="Pursley I."/>
            <person name="Horton D.L."/>
            <person name="Alikhan N.F."/>
            <person name="Baker D."/>
            <person name="Gharbi K."/>
            <person name="Hall N."/>
            <person name="Watson M."/>
            <person name="Adriaenssens E.M."/>
            <person name="Foster-Nyarko E."/>
            <person name="Jarju S."/>
            <person name="Secka A."/>
            <person name="Antonio M."/>
            <person name="Oren A."/>
            <person name="Chaudhuri R.R."/>
            <person name="La Ragione R."/>
            <person name="Hildebrand F."/>
            <person name="Pallen M.J."/>
        </authorList>
    </citation>
    <scope>NUCLEOTIDE SEQUENCE</scope>
    <source>
        <strain evidence="5">ChiGjej2B2-16831</strain>
    </source>
</reference>
<reference evidence="5" key="1">
    <citation type="submission" date="2020-10" db="EMBL/GenBank/DDBJ databases">
        <authorList>
            <person name="Gilroy R."/>
        </authorList>
    </citation>
    <scope>NUCLEOTIDE SEQUENCE</scope>
    <source>
        <strain evidence="5">ChiGjej2B2-16831</strain>
    </source>
</reference>
<evidence type="ECO:0000313" key="5">
    <source>
        <dbReference type="EMBL" id="HIU94873.1"/>
    </source>
</evidence>
<evidence type="ECO:0000256" key="1">
    <source>
        <dbReference type="ARBA" id="ARBA00022741"/>
    </source>
</evidence>
<dbReference type="EMBL" id="DVNZ01000221">
    <property type="protein sequence ID" value="HIU94873.1"/>
    <property type="molecule type" value="Genomic_DNA"/>
</dbReference>
<dbReference type="NCBIfam" id="TIGR00152">
    <property type="entry name" value="dephospho-CoA kinase"/>
    <property type="match status" value="1"/>
</dbReference>
<evidence type="ECO:0000256" key="4">
    <source>
        <dbReference type="NCBIfam" id="TIGR00152"/>
    </source>
</evidence>
<dbReference type="SUPFAM" id="SSF52540">
    <property type="entry name" value="P-loop containing nucleoside triphosphate hydrolases"/>
    <property type="match status" value="1"/>
</dbReference>
<comment type="similarity">
    <text evidence="3">Belongs to the CoaE family.</text>
</comment>
<keyword evidence="1 3" id="KW-0547">Nucleotide-binding</keyword>
<name>A0A9D1N487_9FIRM</name>
<dbReference type="Gene3D" id="3.40.50.300">
    <property type="entry name" value="P-loop containing nucleotide triphosphate hydrolases"/>
    <property type="match status" value="1"/>
</dbReference>
<dbReference type="Pfam" id="PF01121">
    <property type="entry name" value="CoaE"/>
    <property type="match status" value="1"/>
</dbReference>
<comment type="pathway">
    <text evidence="3">Cofactor biosynthesis; coenzyme A biosynthesis; CoA from (R)-pantothenate: step 5/5.</text>
</comment>
<dbReference type="PANTHER" id="PTHR10695:SF46">
    <property type="entry name" value="BIFUNCTIONAL COENZYME A SYNTHASE-RELATED"/>
    <property type="match status" value="1"/>
</dbReference>
<comment type="caution">
    <text evidence="5">The sequence shown here is derived from an EMBL/GenBank/DDBJ whole genome shotgun (WGS) entry which is preliminary data.</text>
</comment>
<dbReference type="PROSITE" id="PS51219">
    <property type="entry name" value="DPCK"/>
    <property type="match status" value="1"/>
</dbReference>
<dbReference type="InterPro" id="IPR027417">
    <property type="entry name" value="P-loop_NTPase"/>
</dbReference>
<dbReference type="Proteomes" id="UP000824128">
    <property type="component" value="Unassembled WGS sequence"/>
</dbReference>
<evidence type="ECO:0000256" key="2">
    <source>
        <dbReference type="ARBA" id="ARBA00022840"/>
    </source>
</evidence>
<keyword evidence="2 3" id="KW-0067">ATP-binding</keyword>
<comment type="catalytic activity">
    <reaction evidence="3">
        <text>3'-dephospho-CoA + ATP = ADP + CoA + H(+)</text>
        <dbReference type="Rhea" id="RHEA:18245"/>
        <dbReference type="ChEBI" id="CHEBI:15378"/>
        <dbReference type="ChEBI" id="CHEBI:30616"/>
        <dbReference type="ChEBI" id="CHEBI:57287"/>
        <dbReference type="ChEBI" id="CHEBI:57328"/>
        <dbReference type="ChEBI" id="CHEBI:456216"/>
        <dbReference type="EC" id="2.7.1.24"/>
    </reaction>
</comment>
<dbReference type="AlphaFoldDB" id="A0A9D1N487"/>
<dbReference type="GO" id="GO:0005737">
    <property type="term" value="C:cytoplasm"/>
    <property type="evidence" value="ECO:0007669"/>
    <property type="project" value="UniProtKB-SubCell"/>
</dbReference>
<feature type="binding site" evidence="3">
    <location>
        <begin position="16"/>
        <end position="21"/>
    </location>
    <ligand>
        <name>ATP</name>
        <dbReference type="ChEBI" id="CHEBI:30616"/>
    </ligand>
</feature>
<gene>
    <name evidence="3" type="primary">coaE</name>
    <name evidence="5" type="ORF">IAD24_06900</name>
</gene>
<sequence>MSAPQRNYIGLTGGIGAGKSTAAARFVALGAAVLDADGISRRALEPDGCCYAEALELFGRGVLLPDGRIDRARVAALVFSDAALRARLNALVHPAVRREMLAQAARMGTGRLIVFDVPLLFESGWQAMVSRTVLVAAREETRIARVCRRDGCAPQAAAARIRAQMPQREKEALADFVLHNDGTLEALYRQVDALYARLAAEAGL</sequence>
<accession>A0A9D1N487</accession>
<evidence type="ECO:0000313" key="6">
    <source>
        <dbReference type="Proteomes" id="UP000824128"/>
    </source>
</evidence>
<dbReference type="GO" id="GO:0005524">
    <property type="term" value="F:ATP binding"/>
    <property type="evidence" value="ECO:0007669"/>
    <property type="project" value="UniProtKB-UniRule"/>
</dbReference>
<evidence type="ECO:0000256" key="3">
    <source>
        <dbReference type="HAMAP-Rule" id="MF_00376"/>
    </source>
</evidence>
<protein>
    <recommendedName>
        <fullName evidence="3 4">Dephospho-CoA kinase</fullName>
        <ecNumber evidence="3 4">2.7.1.24</ecNumber>
    </recommendedName>
    <alternativeName>
        <fullName evidence="3">Dephosphocoenzyme A kinase</fullName>
    </alternativeName>
</protein>
<dbReference type="InterPro" id="IPR001977">
    <property type="entry name" value="Depp_CoAkinase"/>
</dbReference>
<dbReference type="GO" id="GO:0004140">
    <property type="term" value="F:dephospho-CoA kinase activity"/>
    <property type="evidence" value="ECO:0007669"/>
    <property type="project" value="UniProtKB-UniRule"/>
</dbReference>
<comment type="subcellular location">
    <subcellularLocation>
        <location evidence="3">Cytoplasm</location>
    </subcellularLocation>
</comment>
<keyword evidence="3 5" id="KW-0418">Kinase</keyword>